<evidence type="ECO:0000313" key="3">
    <source>
        <dbReference type="Proteomes" id="UP000541185"/>
    </source>
</evidence>
<protein>
    <recommendedName>
        <fullName evidence="4">DUF2271 domain-containing protein</fullName>
    </recommendedName>
</protein>
<proteinExistence type="predicted"/>
<feature type="chain" id="PRO_5032974845" description="DUF2271 domain-containing protein" evidence="1">
    <location>
        <begin position="22"/>
        <end position="109"/>
    </location>
</feature>
<evidence type="ECO:0000313" key="2">
    <source>
        <dbReference type="EMBL" id="NML47807.1"/>
    </source>
</evidence>
<evidence type="ECO:0000256" key="1">
    <source>
        <dbReference type="SAM" id="SignalP"/>
    </source>
</evidence>
<evidence type="ECO:0008006" key="4">
    <source>
        <dbReference type="Google" id="ProtNLM"/>
    </source>
</evidence>
<keyword evidence="3" id="KW-1185">Reference proteome</keyword>
<dbReference type="EMBL" id="JABBFX010000003">
    <property type="protein sequence ID" value="NML47807.1"/>
    <property type="molecule type" value="Genomic_DNA"/>
</dbReference>
<name>A0A848HBH2_9BURK</name>
<sequence>MNRKHAVLALAAVALSSAALADTDLSVLGAGTATMPDATVAISPAPADVMVVPVVPSVNGMMVADAGSYTTVSTTPAGAKATTVYHRYWLGVPPGAEHRADFQRWMQLK</sequence>
<comment type="caution">
    <text evidence="2">The sequence shown here is derived from an EMBL/GenBank/DDBJ whole genome shotgun (WGS) entry which is preliminary data.</text>
</comment>
<gene>
    <name evidence="2" type="ORF">HHL11_28925</name>
</gene>
<dbReference type="Proteomes" id="UP000541185">
    <property type="component" value="Unassembled WGS sequence"/>
</dbReference>
<reference evidence="2 3" key="1">
    <citation type="submission" date="2020-04" db="EMBL/GenBank/DDBJ databases">
        <title>Ramlibacter sp. G-1-2-2 isolated from soil.</title>
        <authorList>
            <person name="Dahal R.H."/>
        </authorList>
    </citation>
    <scope>NUCLEOTIDE SEQUENCE [LARGE SCALE GENOMIC DNA]</scope>
    <source>
        <strain evidence="2 3">G-1-2-2</strain>
    </source>
</reference>
<feature type="signal peptide" evidence="1">
    <location>
        <begin position="1"/>
        <end position="21"/>
    </location>
</feature>
<dbReference type="AlphaFoldDB" id="A0A848HBH2"/>
<organism evidence="2 3">
    <name type="scientific">Ramlibacter agri</name>
    <dbReference type="NCBI Taxonomy" id="2728837"/>
    <lineage>
        <taxon>Bacteria</taxon>
        <taxon>Pseudomonadati</taxon>
        <taxon>Pseudomonadota</taxon>
        <taxon>Betaproteobacteria</taxon>
        <taxon>Burkholderiales</taxon>
        <taxon>Comamonadaceae</taxon>
        <taxon>Ramlibacter</taxon>
    </lineage>
</organism>
<dbReference type="RefSeq" id="WP_169422065.1">
    <property type="nucleotide sequence ID" value="NZ_JABBFX010000003.1"/>
</dbReference>
<accession>A0A848HBH2</accession>
<keyword evidence="1" id="KW-0732">Signal</keyword>